<protein>
    <submittedName>
        <fullName evidence="2">Uncharacterized protein</fullName>
    </submittedName>
</protein>
<evidence type="ECO:0000256" key="1">
    <source>
        <dbReference type="SAM" id="MobiDB-lite"/>
    </source>
</evidence>
<sequence length="231" mass="26650">MQDGTAKTFPSTGNASLPDRERTSLEHYTCDKYTSDNSSNEYKPQSSPIMKLLGTGKRSVRACEALAERQWKRHLRLEIHRCSANSCVCMCRYIHTYIYIYIYRLINVCILGERTVDTREARKERRSEKKSSGETASSGIPSESRLVEKHESFYLRPTMSSTLVDIKATESVHNVWMLRPLVSSEAKKVHRLETGRNQNPRQLEEFCICSDMILRLKNRRFSYPCVLLSNG</sequence>
<feature type="compositionally biased region" description="Basic and acidic residues" evidence="1">
    <location>
        <begin position="120"/>
        <end position="132"/>
    </location>
</feature>
<reference evidence="2 3" key="1">
    <citation type="submission" date="2014-02" db="EMBL/GenBank/DDBJ databases">
        <authorList>
            <person name="Sibley D."/>
            <person name="Venepally P."/>
            <person name="Karamycheva S."/>
            <person name="Hadjithomas M."/>
            <person name="Khan A."/>
            <person name="Brunk B."/>
            <person name="Roos D."/>
            <person name="Caler E."/>
            <person name="Lorenzi H."/>
        </authorList>
    </citation>
    <scope>NUCLEOTIDE SEQUENCE [LARGE SCALE GENOMIC DNA]</scope>
    <source>
        <strain evidence="2 3">GAB2-2007-GAL-DOM2</strain>
    </source>
</reference>
<organism evidence="2 3">
    <name type="scientific">Toxoplasma gondii GAB2-2007-GAL-DOM2</name>
    <dbReference type="NCBI Taxonomy" id="1130820"/>
    <lineage>
        <taxon>Eukaryota</taxon>
        <taxon>Sar</taxon>
        <taxon>Alveolata</taxon>
        <taxon>Apicomplexa</taxon>
        <taxon>Conoidasida</taxon>
        <taxon>Coccidia</taxon>
        <taxon>Eucoccidiorida</taxon>
        <taxon>Eimeriorina</taxon>
        <taxon>Sarcocystidae</taxon>
        <taxon>Toxoplasma</taxon>
    </lineage>
</organism>
<name>A0A086JJF6_TOXGO</name>
<feature type="region of interest" description="Disordered" evidence="1">
    <location>
        <begin position="1"/>
        <end position="23"/>
    </location>
</feature>
<gene>
    <name evidence="2" type="ORF">TGDOM2_400930</name>
</gene>
<evidence type="ECO:0000313" key="2">
    <source>
        <dbReference type="EMBL" id="KFG32274.1"/>
    </source>
</evidence>
<accession>A0A086JJF6</accession>
<dbReference type="AlphaFoldDB" id="A0A086JJF6"/>
<feature type="region of interest" description="Disordered" evidence="1">
    <location>
        <begin position="120"/>
        <end position="142"/>
    </location>
</feature>
<dbReference type="VEuPathDB" id="ToxoDB:TGDOM2_400930"/>
<evidence type="ECO:0000313" key="3">
    <source>
        <dbReference type="Proteomes" id="UP000028837"/>
    </source>
</evidence>
<comment type="caution">
    <text evidence="2">The sequence shown here is derived from an EMBL/GenBank/DDBJ whole genome shotgun (WGS) entry which is preliminary data.</text>
</comment>
<dbReference type="EMBL" id="AHZU02001442">
    <property type="protein sequence ID" value="KFG32274.1"/>
    <property type="molecule type" value="Genomic_DNA"/>
</dbReference>
<proteinExistence type="predicted"/>
<dbReference type="Proteomes" id="UP000028837">
    <property type="component" value="Unassembled WGS sequence"/>
</dbReference>